<accession>A0AAV0XLH6</accession>
<reference evidence="1 2" key="1">
    <citation type="submission" date="2023-01" db="EMBL/GenBank/DDBJ databases">
        <authorList>
            <person name="Whitehead M."/>
        </authorList>
    </citation>
    <scope>NUCLEOTIDE SEQUENCE [LARGE SCALE GENOMIC DNA]</scope>
</reference>
<proteinExistence type="predicted"/>
<sequence length="139" mass="16409">MGYSQNDKKIVQNKPRNIRKIGESCSHTLEVPKSTKSFMCGAFSENDRQDVFNKFWKMKTWDEKRGFIQGMVTNRPIVKRRKINEQNKYVKSDSRDVRLQTLNGQCLKVCRLFFLNTLNIGEDSFKRWTKKVLNLQNLA</sequence>
<keyword evidence="2" id="KW-1185">Reference proteome</keyword>
<dbReference type="PANTHER" id="PTHR10773:SF19">
    <property type="match status" value="1"/>
</dbReference>
<dbReference type="EMBL" id="CARXXK010000005">
    <property type="protein sequence ID" value="CAI6369315.1"/>
    <property type="molecule type" value="Genomic_DNA"/>
</dbReference>
<organism evidence="1 2">
    <name type="scientific">Macrosiphum euphorbiae</name>
    <name type="common">potato aphid</name>
    <dbReference type="NCBI Taxonomy" id="13131"/>
    <lineage>
        <taxon>Eukaryota</taxon>
        <taxon>Metazoa</taxon>
        <taxon>Ecdysozoa</taxon>
        <taxon>Arthropoda</taxon>
        <taxon>Hexapoda</taxon>
        <taxon>Insecta</taxon>
        <taxon>Pterygota</taxon>
        <taxon>Neoptera</taxon>
        <taxon>Paraneoptera</taxon>
        <taxon>Hemiptera</taxon>
        <taxon>Sternorrhyncha</taxon>
        <taxon>Aphidomorpha</taxon>
        <taxon>Aphidoidea</taxon>
        <taxon>Aphididae</taxon>
        <taxon>Macrosiphini</taxon>
        <taxon>Macrosiphum</taxon>
    </lineage>
</organism>
<comment type="caution">
    <text evidence="1">The sequence shown here is derived from an EMBL/GenBank/DDBJ whole genome shotgun (WGS) entry which is preliminary data.</text>
</comment>
<dbReference type="PANTHER" id="PTHR10773">
    <property type="entry name" value="DNA-DIRECTED RNA POLYMERASES I, II, AND III SUBUNIT RPABC2"/>
    <property type="match status" value="1"/>
</dbReference>
<name>A0AAV0XLH6_9HEMI</name>
<gene>
    <name evidence="1" type="ORF">MEUPH1_LOCUS23571</name>
</gene>
<evidence type="ECO:0000313" key="1">
    <source>
        <dbReference type="EMBL" id="CAI6369315.1"/>
    </source>
</evidence>
<dbReference type="Proteomes" id="UP001160148">
    <property type="component" value="Unassembled WGS sequence"/>
</dbReference>
<dbReference type="AlphaFoldDB" id="A0AAV0XLH6"/>
<evidence type="ECO:0000313" key="2">
    <source>
        <dbReference type="Proteomes" id="UP001160148"/>
    </source>
</evidence>
<protein>
    <submittedName>
        <fullName evidence="1">Uncharacterized protein</fullName>
    </submittedName>
</protein>